<dbReference type="OrthoDB" id="92161at2759"/>
<dbReference type="InterPro" id="IPR044992">
    <property type="entry name" value="ChyE-like"/>
</dbReference>
<dbReference type="SUPFAM" id="SSF52317">
    <property type="entry name" value="Class I glutamine amidotransferase-like"/>
    <property type="match status" value="1"/>
</dbReference>
<accession>A0A139ASW0</accession>
<dbReference type="STRING" id="1344416.A0A139ASW0"/>
<organism evidence="2 3">
    <name type="scientific">Gonapodya prolifera (strain JEL478)</name>
    <name type="common">Monoblepharis prolifera</name>
    <dbReference type="NCBI Taxonomy" id="1344416"/>
    <lineage>
        <taxon>Eukaryota</taxon>
        <taxon>Fungi</taxon>
        <taxon>Fungi incertae sedis</taxon>
        <taxon>Chytridiomycota</taxon>
        <taxon>Chytridiomycota incertae sedis</taxon>
        <taxon>Monoblepharidomycetes</taxon>
        <taxon>Monoblepharidales</taxon>
        <taxon>Gonapodyaceae</taxon>
        <taxon>Gonapodya</taxon>
    </lineage>
</organism>
<dbReference type="OMA" id="KSPHIRI"/>
<dbReference type="GO" id="GO:0005634">
    <property type="term" value="C:nucleus"/>
    <property type="evidence" value="ECO:0007669"/>
    <property type="project" value="TreeGrafter"/>
</dbReference>
<protein>
    <submittedName>
        <fullName evidence="2">Class I glutamine amidotransferase-like protein</fullName>
    </submittedName>
</protein>
<dbReference type="Gene3D" id="3.40.50.880">
    <property type="match status" value="1"/>
</dbReference>
<dbReference type="AlphaFoldDB" id="A0A139ASW0"/>
<dbReference type="Proteomes" id="UP000070544">
    <property type="component" value="Unassembled WGS sequence"/>
</dbReference>
<evidence type="ECO:0000259" key="1">
    <source>
        <dbReference type="Pfam" id="PF00117"/>
    </source>
</evidence>
<keyword evidence="3" id="KW-1185">Reference proteome</keyword>
<dbReference type="PROSITE" id="PS51273">
    <property type="entry name" value="GATASE_TYPE_1"/>
    <property type="match status" value="1"/>
</dbReference>
<dbReference type="CDD" id="cd01741">
    <property type="entry name" value="GATase1_1"/>
    <property type="match status" value="1"/>
</dbReference>
<dbReference type="PANTHER" id="PTHR42695:SF5">
    <property type="entry name" value="GLUTAMINE AMIDOTRANSFERASE YLR126C-RELATED"/>
    <property type="match status" value="1"/>
</dbReference>
<dbReference type="PANTHER" id="PTHR42695">
    <property type="entry name" value="GLUTAMINE AMIDOTRANSFERASE YLR126C-RELATED"/>
    <property type="match status" value="1"/>
</dbReference>
<sequence length="261" mass="28833">MASAGREIRIAVLVCDGLSDWHKTRMGDQMLWFPRLLNAASDRHFSHLNLKLMFDRYDTFSGQLPSSDLVSTYAACVITGSKANAFDQDPWIQQLKAFVLDNHERTRMIGICFGHQLLAEAFGGKVGRMEGGWESGWADVQSVGDLGTELWGRDHIAMMFSHQDHVEVTPPGFTVLLSNNRAPNHSQVMGDTCLSVQGHPEMIASDVSAIVEYRTVVSPVFDPVWAAQVQAGLSQPVDDVFVGAKLLAFILDGRKGMKDVR</sequence>
<evidence type="ECO:0000313" key="3">
    <source>
        <dbReference type="Proteomes" id="UP000070544"/>
    </source>
</evidence>
<dbReference type="EMBL" id="KQ965738">
    <property type="protein sequence ID" value="KXS19643.1"/>
    <property type="molecule type" value="Genomic_DNA"/>
</dbReference>
<dbReference type="Pfam" id="PF00117">
    <property type="entry name" value="GATase"/>
    <property type="match status" value="1"/>
</dbReference>
<proteinExistence type="predicted"/>
<keyword evidence="2" id="KW-0315">Glutamine amidotransferase</keyword>
<gene>
    <name evidence="2" type="ORF">M427DRAFT_132119</name>
</gene>
<reference evidence="2 3" key="1">
    <citation type="journal article" date="2015" name="Genome Biol. Evol.">
        <title>Phylogenomic analyses indicate that early fungi evolved digesting cell walls of algal ancestors of land plants.</title>
        <authorList>
            <person name="Chang Y."/>
            <person name="Wang S."/>
            <person name="Sekimoto S."/>
            <person name="Aerts A.L."/>
            <person name="Choi C."/>
            <person name="Clum A."/>
            <person name="LaButti K.M."/>
            <person name="Lindquist E.A."/>
            <person name="Yee Ngan C."/>
            <person name="Ohm R.A."/>
            <person name="Salamov A.A."/>
            <person name="Grigoriev I.V."/>
            <person name="Spatafora J.W."/>
            <person name="Berbee M.L."/>
        </authorList>
    </citation>
    <scope>NUCLEOTIDE SEQUENCE [LARGE SCALE GENOMIC DNA]</scope>
    <source>
        <strain evidence="2 3">JEL478</strain>
    </source>
</reference>
<keyword evidence="2" id="KW-0808">Transferase</keyword>
<feature type="domain" description="Glutamine amidotransferase" evidence="1">
    <location>
        <begin position="45"/>
        <end position="205"/>
    </location>
</feature>
<dbReference type="GO" id="GO:0016740">
    <property type="term" value="F:transferase activity"/>
    <property type="evidence" value="ECO:0007669"/>
    <property type="project" value="UniProtKB-KW"/>
</dbReference>
<dbReference type="GO" id="GO:0005829">
    <property type="term" value="C:cytosol"/>
    <property type="evidence" value="ECO:0007669"/>
    <property type="project" value="TreeGrafter"/>
</dbReference>
<name>A0A139ASW0_GONPJ</name>
<evidence type="ECO:0000313" key="2">
    <source>
        <dbReference type="EMBL" id="KXS19643.1"/>
    </source>
</evidence>
<dbReference type="InterPro" id="IPR029062">
    <property type="entry name" value="Class_I_gatase-like"/>
</dbReference>
<dbReference type="InterPro" id="IPR017926">
    <property type="entry name" value="GATASE"/>
</dbReference>